<protein>
    <recommendedName>
        <fullName evidence="3">Phage protein</fullName>
    </recommendedName>
</protein>
<proteinExistence type="predicted"/>
<evidence type="ECO:0000313" key="2">
    <source>
        <dbReference type="Proteomes" id="UP000184038"/>
    </source>
</evidence>
<reference evidence="1 2" key="1">
    <citation type="submission" date="2016-11" db="EMBL/GenBank/DDBJ databases">
        <authorList>
            <person name="Jaros S."/>
            <person name="Januszkiewicz K."/>
            <person name="Wedrychowicz H."/>
        </authorList>
    </citation>
    <scope>NUCLEOTIDE SEQUENCE [LARGE SCALE GENOMIC DNA]</scope>
    <source>
        <strain evidence="1 2">DSM 15930</strain>
    </source>
</reference>
<evidence type="ECO:0008006" key="3">
    <source>
        <dbReference type="Google" id="ProtNLM"/>
    </source>
</evidence>
<dbReference type="Proteomes" id="UP000184038">
    <property type="component" value="Unassembled WGS sequence"/>
</dbReference>
<name>A0A1M7MX55_9FIRM</name>
<gene>
    <name evidence="1" type="ORF">SAMN02746066_04055</name>
</gene>
<dbReference type="InterPro" id="IPR049254">
    <property type="entry name" value="Phage_tail_terminator"/>
</dbReference>
<dbReference type="AlphaFoldDB" id="A0A1M7MX55"/>
<keyword evidence="2" id="KW-1185">Reference proteome</keyword>
<dbReference type="Pfam" id="PF20765">
    <property type="entry name" value="Phage_tail_terminator_8"/>
    <property type="match status" value="1"/>
</dbReference>
<dbReference type="RefSeq" id="WP_073290758.1">
    <property type="nucleotide sequence ID" value="NZ_FRCP01000023.1"/>
</dbReference>
<sequence length="137" mass="15980">MINKIINAISQAIYQEFGENYGIYSESVAEEVRKPYFYIYNTTHSLEAKLGNRYINKNTFMIQYYPSLTNAKEEIGNVIGQLEEVLEFIMIDNNLVHGSSMKSNTVDDVLNFQIEYNVHMLKKVEESEQMKNFSLKE</sequence>
<dbReference type="EMBL" id="FRCP01000023">
    <property type="protein sequence ID" value="SHM95207.1"/>
    <property type="molecule type" value="Genomic_DNA"/>
</dbReference>
<organism evidence="1 2">
    <name type="scientific">Anaerosporobacter mobilis DSM 15930</name>
    <dbReference type="NCBI Taxonomy" id="1120996"/>
    <lineage>
        <taxon>Bacteria</taxon>
        <taxon>Bacillati</taxon>
        <taxon>Bacillota</taxon>
        <taxon>Clostridia</taxon>
        <taxon>Lachnospirales</taxon>
        <taxon>Lachnospiraceae</taxon>
        <taxon>Anaerosporobacter</taxon>
    </lineage>
</organism>
<dbReference type="OrthoDB" id="2063617at2"/>
<accession>A0A1M7MX55</accession>
<evidence type="ECO:0000313" key="1">
    <source>
        <dbReference type="EMBL" id="SHM95207.1"/>
    </source>
</evidence>
<dbReference type="STRING" id="1120996.SAMN02746066_04055"/>